<evidence type="ECO:0000256" key="2">
    <source>
        <dbReference type="ARBA" id="ARBA00022714"/>
    </source>
</evidence>
<proteinExistence type="inferred from homology"/>
<keyword evidence="2 7" id="KW-0001">2Fe-2S</keyword>
<dbReference type="GO" id="GO:0050136">
    <property type="term" value="F:NADH dehydrogenase (quinone) (non-electrogenic) activity"/>
    <property type="evidence" value="ECO:0007669"/>
    <property type="project" value="UniProtKB-EC"/>
</dbReference>
<dbReference type="Gene3D" id="3.40.30.10">
    <property type="entry name" value="Glutaredoxin"/>
    <property type="match status" value="1"/>
</dbReference>
<dbReference type="Gene3D" id="1.10.10.1590">
    <property type="entry name" value="NADH-quinone oxidoreductase subunit E"/>
    <property type="match status" value="1"/>
</dbReference>
<sequence>MSIAEKTGAGTVMPDVIDADLVETILDMAHHDVLPRGACIEAMKIVQDRYGWICDRHLKQIADLLGMSLADIDGVATYYNLIFRQPVGENVIMLCDSVSCWVMGTDGVREKLCRKLGVKMGQTTEDGKFTLLPIVCLGHCDHAPAMLINKEIYGPVRPEDIDGIIEAHREKTS</sequence>
<feature type="binding site" evidence="7">
    <location>
        <position position="140"/>
    </location>
    <ligand>
        <name>[2Fe-2S] cluster</name>
        <dbReference type="ChEBI" id="CHEBI:190135"/>
    </ligand>
</feature>
<dbReference type="EMBL" id="CATKSH010000004">
    <property type="protein sequence ID" value="CAI9120039.1"/>
    <property type="molecule type" value="Genomic_DNA"/>
</dbReference>
<evidence type="ECO:0000313" key="8">
    <source>
        <dbReference type="EMBL" id="CAI9120039.1"/>
    </source>
</evidence>
<dbReference type="PIRSF" id="PIRSF000216">
    <property type="entry name" value="NADH_DH_24kDa"/>
    <property type="match status" value="1"/>
</dbReference>
<evidence type="ECO:0000313" key="9">
    <source>
        <dbReference type="Proteomes" id="UP001176960"/>
    </source>
</evidence>
<reference evidence="8" key="1">
    <citation type="submission" date="2023-03" db="EMBL/GenBank/DDBJ databases">
        <authorList>
            <person name="Cleenwerck I."/>
        </authorList>
    </citation>
    <scope>NUCLEOTIDE SEQUENCE</scope>
    <source>
        <strain evidence="8">LMG 32879</strain>
    </source>
</reference>
<evidence type="ECO:0000256" key="5">
    <source>
        <dbReference type="ARBA" id="ARBA00023014"/>
    </source>
</evidence>
<dbReference type="GO" id="GO:0051537">
    <property type="term" value="F:2 iron, 2 sulfur cluster binding"/>
    <property type="evidence" value="ECO:0007669"/>
    <property type="project" value="UniProtKB-KW"/>
</dbReference>
<evidence type="ECO:0000256" key="7">
    <source>
        <dbReference type="PIRSR" id="PIRSR000216-1"/>
    </source>
</evidence>
<dbReference type="AlphaFoldDB" id="A0AA35UHA9"/>
<protein>
    <submittedName>
        <fullName evidence="8">NADH-quinone oxidoreductase subunit NuoE</fullName>
        <ecNumber evidence="8">1.6.5.9</ecNumber>
    </submittedName>
</protein>
<dbReference type="NCBIfam" id="NF005722">
    <property type="entry name" value="PRK07539.1-2"/>
    <property type="match status" value="1"/>
</dbReference>
<gene>
    <name evidence="8" type="primary">nuoE</name>
    <name evidence="8" type="ORF">LMG32879_000867</name>
</gene>
<dbReference type="InterPro" id="IPR041921">
    <property type="entry name" value="NuoE_N"/>
</dbReference>
<dbReference type="PROSITE" id="PS01099">
    <property type="entry name" value="COMPLEX1_24K"/>
    <property type="match status" value="1"/>
</dbReference>
<dbReference type="InterPro" id="IPR042128">
    <property type="entry name" value="NuoE_dom"/>
</dbReference>
<keyword evidence="5 7" id="KW-0411">Iron-sulfur</keyword>
<dbReference type="EC" id="1.6.5.9" evidence="8"/>
<evidence type="ECO:0000256" key="6">
    <source>
        <dbReference type="ARBA" id="ARBA00034078"/>
    </source>
</evidence>
<evidence type="ECO:0000256" key="4">
    <source>
        <dbReference type="ARBA" id="ARBA00023004"/>
    </source>
</evidence>
<keyword evidence="8" id="KW-0560">Oxidoreductase</keyword>
<dbReference type="CDD" id="cd03064">
    <property type="entry name" value="TRX_Fd_NuoE"/>
    <property type="match status" value="1"/>
</dbReference>
<comment type="caution">
    <text evidence="8">The sequence shown here is derived from an EMBL/GenBank/DDBJ whole genome shotgun (WGS) entry which is preliminary data.</text>
</comment>
<dbReference type="RefSeq" id="WP_289841838.1">
    <property type="nucleotide sequence ID" value="NZ_CATKSH010000004.1"/>
</dbReference>
<keyword evidence="9" id="KW-1185">Reference proteome</keyword>
<comment type="cofactor">
    <cofactor evidence="7">
        <name>[2Fe-2S] cluster</name>
        <dbReference type="ChEBI" id="CHEBI:190135"/>
    </cofactor>
    <text evidence="7">Binds 1 [2Fe-2S] cluster.</text>
</comment>
<dbReference type="Proteomes" id="UP001176960">
    <property type="component" value="Unassembled WGS sequence"/>
</dbReference>
<feature type="binding site" evidence="7">
    <location>
        <position position="95"/>
    </location>
    <ligand>
        <name>[2Fe-2S] cluster</name>
        <dbReference type="ChEBI" id="CHEBI:190135"/>
    </ligand>
</feature>
<dbReference type="Pfam" id="PF01257">
    <property type="entry name" value="2Fe-2S_thioredx"/>
    <property type="match status" value="1"/>
</dbReference>
<evidence type="ECO:0000256" key="3">
    <source>
        <dbReference type="ARBA" id="ARBA00022723"/>
    </source>
</evidence>
<keyword evidence="3 7" id="KW-0479">Metal-binding</keyword>
<organism evidence="8 9">
    <name type="scientific">Brytella acorum</name>
    <dbReference type="NCBI Taxonomy" id="2959299"/>
    <lineage>
        <taxon>Bacteria</taxon>
        <taxon>Pseudomonadati</taxon>
        <taxon>Pseudomonadota</taxon>
        <taxon>Alphaproteobacteria</taxon>
        <taxon>Acetobacterales</taxon>
        <taxon>Acetobacteraceae</taxon>
        <taxon>Brytella</taxon>
    </lineage>
</organism>
<feature type="binding site" evidence="7">
    <location>
        <position position="100"/>
    </location>
    <ligand>
        <name>[2Fe-2S] cluster</name>
        <dbReference type="ChEBI" id="CHEBI:190135"/>
    </ligand>
</feature>
<dbReference type="PANTHER" id="PTHR10371">
    <property type="entry name" value="NADH DEHYDROGENASE UBIQUINONE FLAVOPROTEIN 2, MITOCHONDRIAL"/>
    <property type="match status" value="1"/>
</dbReference>
<comment type="cofactor">
    <cofactor evidence="6">
        <name>[2Fe-2S] cluster</name>
        <dbReference type="ChEBI" id="CHEBI:190135"/>
    </cofactor>
</comment>
<dbReference type="InterPro" id="IPR002023">
    <property type="entry name" value="NuoE-like"/>
</dbReference>
<evidence type="ECO:0000256" key="1">
    <source>
        <dbReference type="ARBA" id="ARBA00010643"/>
    </source>
</evidence>
<accession>A0AA35UHA9</accession>
<dbReference type="SUPFAM" id="SSF52833">
    <property type="entry name" value="Thioredoxin-like"/>
    <property type="match status" value="1"/>
</dbReference>
<dbReference type="PANTHER" id="PTHR10371:SF3">
    <property type="entry name" value="NADH DEHYDROGENASE [UBIQUINONE] FLAVOPROTEIN 2, MITOCHONDRIAL"/>
    <property type="match status" value="1"/>
</dbReference>
<dbReference type="InterPro" id="IPR036249">
    <property type="entry name" value="Thioredoxin-like_sf"/>
</dbReference>
<dbReference type="GO" id="GO:0046872">
    <property type="term" value="F:metal ion binding"/>
    <property type="evidence" value="ECO:0007669"/>
    <property type="project" value="UniProtKB-KW"/>
</dbReference>
<feature type="binding site" evidence="7">
    <location>
        <position position="136"/>
    </location>
    <ligand>
        <name>[2Fe-2S] cluster</name>
        <dbReference type="ChEBI" id="CHEBI:190135"/>
    </ligand>
</feature>
<keyword evidence="4 7" id="KW-0408">Iron</keyword>
<name>A0AA35UHA9_9PROT</name>
<comment type="similarity">
    <text evidence="1">Belongs to the complex I 24 kDa subunit family.</text>
</comment>